<comment type="caution">
    <text evidence="2">The sequence shown here is derived from an EMBL/GenBank/DDBJ whole genome shotgun (WGS) entry which is preliminary data.</text>
</comment>
<keyword evidence="1" id="KW-0812">Transmembrane</keyword>
<dbReference type="GO" id="GO:0016020">
    <property type="term" value="C:membrane"/>
    <property type="evidence" value="ECO:0007669"/>
    <property type="project" value="InterPro"/>
</dbReference>
<feature type="transmembrane region" description="Helical" evidence="1">
    <location>
        <begin position="41"/>
        <end position="62"/>
    </location>
</feature>
<keyword evidence="1" id="KW-0472">Membrane</keyword>
<dbReference type="GO" id="GO:0005261">
    <property type="term" value="F:monoatomic cation channel activity"/>
    <property type="evidence" value="ECO:0007669"/>
    <property type="project" value="TreeGrafter"/>
</dbReference>
<protein>
    <submittedName>
        <fullName evidence="2">Uncharacterized protein</fullName>
    </submittedName>
</protein>
<dbReference type="Proteomes" id="UP000265520">
    <property type="component" value="Unassembled WGS sequence"/>
</dbReference>
<evidence type="ECO:0000313" key="2">
    <source>
        <dbReference type="EMBL" id="MCH99980.1"/>
    </source>
</evidence>
<sequence length="194" mass="22446">MQLYSYERRQSKQTRQVYLDQLEPGPLGFIKRFLIWHSQKILFIALFYASLTPISAFGFLYLLGLIFCSILPKTSSIPSKSFLVYTGFLVTAEYLFQMWGEQAKMFPGQKYSYVSLFLGFRLYSPGFWGLESGLRGKVLVIVACTLQYNVFRWLERMPNIVLSKEQLEEPCPLFVSTEDAFDDVTICNEESNLS</sequence>
<keyword evidence="3" id="KW-1185">Reference proteome</keyword>
<organism evidence="2 3">
    <name type="scientific">Trifolium medium</name>
    <dbReference type="NCBI Taxonomy" id="97028"/>
    <lineage>
        <taxon>Eukaryota</taxon>
        <taxon>Viridiplantae</taxon>
        <taxon>Streptophyta</taxon>
        <taxon>Embryophyta</taxon>
        <taxon>Tracheophyta</taxon>
        <taxon>Spermatophyta</taxon>
        <taxon>Magnoliopsida</taxon>
        <taxon>eudicotyledons</taxon>
        <taxon>Gunneridae</taxon>
        <taxon>Pentapetalae</taxon>
        <taxon>rosids</taxon>
        <taxon>fabids</taxon>
        <taxon>Fabales</taxon>
        <taxon>Fabaceae</taxon>
        <taxon>Papilionoideae</taxon>
        <taxon>50 kb inversion clade</taxon>
        <taxon>NPAAA clade</taxon>
        <taxon>Hologalegina</taxon>
        <taxon>IRL clade</taxon>
        <taxon>Trifolieae</taxon>
        <taxon>Trifolium</taxon>
    </lineage>
</organism>
<dbReference type="InterPro" id="IPR027272">
    <property type="entry name" value="Piezo"/>
</dbReference>
<name>A0A392NJH4_9FABA</name>
<dbReference type="AlphaFoldDB" id="A0A392NJH4"/>
<dbReference type="PANTHER" id="PTHR13167">
    <property type="entry name" value="PIEZO-TYPE MECHANOSENSITIVE ION CHANNEL COMPONENT"/>
    <property type="match status" value="1"/>
</dbReference>
<dbReference type="GO" id="GO:0071260">
    <property type="term" value="P:cellular response to mechanical stimulus"/>
    <property type="evidence" value="ECO:0007669"/>
    <property type="project" value="TreeGrafter"/>
</dbReference>
<dbReference type="GO" id="GO:0050982">
    <property type="term" value="P:detection of mechanical stimulus"/>
    <property type="evidence" value="ECO:0007669"/>
    <property type="project" value="TreeGrafter"/>
</dbReference>
<dbReference type="EMBL" id="LXQA010041875">
    <property type="protein sequence ID" value="MCH99980.1"/>
    <property type="molecule type" value="Genomic_DNA"/>
</dbReference>
<gene>
    <name evidence="2" type="ORF">A2U01_0020995</name>
</gene>
<proteinExistence type="predicted"/>
<evidence type="ECO:0000256" key="1">
    <source>
        <dbReference type="SAM" id="Phobius"/>
    </source>
</evidence>
<dbReference type="GO" id="GO:0042391">
    <property type="term" value="P:regulation of membrane potential"/>
    <property type="evidence" value="ECO:0007669"/>
    <property type="project" value="TreeGrafter"/>
</dbReference>
<reference evidence="2 3" key="1">
    <citation type="journal article" date="2018" name="Front. Plant Sci.">
        <title>Red Clover (Trifolium pratense) and Zigzag Clover (T. medium) - A Picture of Genomic Similarities and Differences.</title>
        <authorList>
            <person name="Dluhosova J."/>
            <person name="Istvanek J."/>
            <person name="Nedelnik J."/>
            <person name="Repkova J."/>
        </authorList>
    </citation>
    <scope>NUCLEOTIDE SEQUENCE [LARGE SCALE GENOMIC DNA]</scope>
    <source>
        <strain evidence="3">cv. 10/8</strain>
        <tissue evidence="2">Leaf</tissue>
    </source>
</reference>
<dbReference type="PANTHER" id="PTHR13167:SF25">
    <property type="entry name" value="PIEZO-TYPE MECHANOSENSITIVE ION CHANNEL COMPONENT"/>
    <property type="match status" value="1"/>
</dbReference>
<dbReference type="GO" id="GO:0008381">
    <property type="term" value="F:mechanosensitive monoatomic ion channel activity"/>
    <property type="evidence" value="ECO:0007669"/>
    <property type="project" value="InterPro"/>
</dbReference>
<feature type="non-terminal residue" evidence="2">
    <location>
        <position position="194"/>
    </location>
</feature>
<keyword evidence="1" id="KW-1133">Transmembrane helix</keyword>
<accession>A0A392NJH4</accession>
<evidence type="ECO:0000313" key="3">
    <source>
        <dbReference type="Proteomes" id="UP000265520"/>
    </source>
</evidence>